<evidence type="ECO:0000256" key="2">
    <source>
        <dbReference type="PIRNR" id="PIRNR000862"/>
    </source>
</evidence>
<proteinExistence type="inferred from homology"/>
<dbReference type="InterPro" id="IPR029058">
    <property type="entry name" value="AB_hydrolase_fold"/>
</dbReference>
<sequence>MLLLFLFLYSLHTVSSTQKKEIEELLDVAQTIEYFGYPVEKHYVTTDDGYTSEVQRIPYGRDARTINGCNEKRPVVFFMHGLFASAHEFVMNLPSQSPAFVFADAGFDVWLGNVRGTEYGLNHTTLSPDDAKFWNFTYYEYSHFDLRQQIDYALEVTQHKSLFYVGHSQGTAVMFARLAEADCTWQSKIRIFFALGPTAGFLKPLLPFSLLEDDLVQTLIQLVLDGRFGIIPISIPKSLSSFLADFCTSEVLSHVCAGVFELSDGMERLAQLNTSRVSIFLSHFPSTTSTLNLLHWVQVFKYHELRRLDLGARRNLIAYGQTEAPRLDIGRITAQTVLYFSHDDRITDEVDVKDVLIKNMGPGLIEYYDLDHFSHFDFAIGLRANDEVYKPIIYRIYQEIAEKRC</sequence>
<feature type="active site" description="Nucleophile" evidence="3">
    <location>
        <position position="168"/>
    </location>
</feature>
<evidence type="ECO:0000256" key="3">
    <source>
        <dbReference type="PIRSR" id="PIRSR000862-1"/>
    </source>
</evidence>
<accession>A0A8R1IRQ4</accession>
<dbReference type="InterPro" id="IPR006693">
    <property type="entry name" value="AB_hydrolase_lipase"/>
</dbReference>
<dbReference type="EnsemblMetazoa" id="CJA38411.1">
    <property type="protein sequence ID" value="CJA38411.1"/>
    <property type="gene ID" value="WBGene00214258"/>
</dbReference>
<dbReference type="Pfam" id="PF04083">
    <property type="entry name" value="Abhydro_lipase"/>
    <property type="match status" value="1"/>
</dbReference>
<keyword evidence="4" id="KW-0732">Signal</keyword>
<protein>
    <recommendedName>
        <fullName evidence="2">Lipase</fullName>
    </recommendedName>
</protein>
<keyword evidence="2" id="KW-0378">Hydrolase</keyword>
<evidence type="ECO:0000256" key="4">
    <source>
        <dbReference type="SAM" id="SignalP"/>
    </source>
</evidence>
<evidence type="ECO:0000313" key="6">
    <source>
        <dbReference type="EnsemblMetazoa" id="CJA38411.1"/>
    </source>
</evidence>
<dbReference type="Gene3D" id="3.40.50.1820">
    <property type="entry name" value="alpha/beta hydrolase"/>
    <property type="match status" value="1"/>
</dbReference>
<dbReference type="GO" id="GO:0016788">
    <property type="term" value="F:hydrolase activity, acting on ester bonds"/>
    <property type="evidence" value="ECO:0007669"/>
    <property type="project" value="InterPro"/>
</dbReference>
<dbReference type="AlphaFoldDB" id="A0A8R1IRQ4"/>
<keyword evidence="7" id="KW-1185">Reference proteome</keyword>
<dbReference type="FunFam" id="3.40.50.1820:FF:000179">
    <property type="entry name" value="Lipase"/>
    <property type="match status" value="1"/>
</dbReference>
<dbReference type="PANTHER" id="PTHR11005">
    <property type="entry name" value="LYSOSOMAL ACID LIPASE-RELATED"/>
    <property type="match status" value="1"/>
</dbReference>
<keyword evidence="2" id="KW-0443">Lipid metabolism</keyword>
<reference evidence="7" key="1">
    <citation type="submission" date="2010-08" db="EMBL/GenBank/DDBJ databases">
        <authorList>
            <consortium name="Caenorhabditis japonica Sequencing Consortium"/>
            <person name="Wilson R.K."/>
        </authorList>
    </citation>
    <scope>NUCLEOTIDE SEQUENCE [LARGE SCALE GENOMIC DNA]</scope>
    <source>
        <strain evidence="7">DF5081</strain>
    </source>
</reference>
<dbReference type="InterPro" id="IPR025483">
    <property type="entry name" value="Lipase_euk"/>
</dbReference>
<dbReference type="GO" id="GO:0016042">
    <property type="term" value="P:lipid catabolic process"/>
    <property type="evidence" value="ECO:0007669"/>
    <property type="project" value="UniProtKB-KW"/>
</dbReference>
<comment type="similarity">
    <text evidence="1 2">Belongs to the AB hydrolase superfamily. Lipase family.</text>
</comment>
<feature type="chain" id="PRO_5035807267" description="Lipase" evidence="4">
    <location>
        <begin position="17"/>
        <end position="405"/>
    </location>
</feature>
<name>A0A8R1IRQ4_CAEJA</name>
<feature type="signal peptide" evidence="4">
    <location>
        <begin position="1"/>
        <end position="16"/>
    </location>
</feature>
<dbReference type="PIRSF" id="PIRSF000862">
    <property type="entry name" value="Steryl_ester_lip"/>
    <property type="match status" value="1"/>
</dbReference>
<evidence type="ECO:0000313" key="7">
    <source>
        <dbReference type="Proteomes" id="UP000005237"/>
    </source>
</evidence>
<dbReference type="SUPFAM" id="SSF53474">
    <property type="entry name" value="alpha/beta-Hydrolases"/>
    <property type="match status" value="1"/>
</dbReference>
<dbReference type="Proteomes" id="UP000005237">
    <property type="component" value="Unassembled WGS sequence"/>
</dbReference>
<feature type="domain" description="Partial AB-hydrolase lipase" evidence="5">
    <location>
        <begin position="28"/>
        <end position="93"/>
    </location>
</feature>
<feature type="active site" description="Charge relay system" evidence="3">
    <location>
        <position position="344"/>
    </location>
</feature>
<organism evidence="6 7">
    <name type="scientific">Caenorhabditis japonica</name>
    <dbReference type="NCBI Taxonomy" id="281687"/>
    <lineage>
        <taxon>Eukaryota</taxon>
        <taxon>Metazoa</taxon>
        <taxon>Ecdysozoa</taxon>
        <taxon>Nematoda</taxon>
        <taxon>Chromadorea</taxon>
        <taxon>Rhabditida</taxon>
        <taxon>Rhabditina</taxon>
        <taxon>Rhabditomorpha</taxon>
        <taxon>Rhabditoidea</taxon>
        <taxon>Rhabditidae</taxon>
        <taxon>Peloderinae</taxon>
        <taxon>Caenorhabditis</taxon>
    </lineage>
</organism>
<evidence type="ECO:0000256" key="1">
    <source>
        <dbReference type="ARBA" id="ARBA00010701"/>
    </source>
</evidence>
<reference evidence="6" key="2">
    <citation type="submission" date="2022-06" db="UniProtKB">
        <authorList>
            <consortium name="EnsemblMetazoa"/>
        </authorList>
    </citation>
    <scope>IDENTIFICATION</scope>
    <source>
        <strain evidence="6">DF5081</strain>
    </source>
</reference>
<evidence type="ECO:0000259" key="5">
    <source>
        <dbReference type="Pfam" id="PF04083"/>
    </source>
</evidence>
<feature type="active site" description="Charge relay system" evidence="3">
    <location>
        <position position="375"/>
    </location>
</feature>
<keyword evidence="2" id="KW-0442">Lipid degradation</keyword>